<dbReference type="AlphaFoldDB" id="A0A2G8RFX9"/>
<keyword evidence="3" id="KW-1185">Reference proteome</keyword>
<evidence type="ECO:0000313" key="3">
    <source>
        <dbReference type="Proteomes" id="UP000231259"/>
    </source>
</evidence>
<name>A0A2G8RFX9_9RHOB</name>
<dbReference type="Proteomes" id="UP000231259">
    <property type="component" value="Unassembled WGS sequence"/>
</dbReference>
<evidence type="ECO:0000313" key="2">
    <source>
        <dbReference type="EMBL" id="PIL20484.1"/>
    </source>
</evidence>
<dbReference type="RefSeq" id="WP_099910435.1">
    <property type="nucleotide sequence ID" value="NZ_AWWI01000060.1"/>
</dbReference>
<accession>A0A2G8RFX9</accession>
<evidence type="ECO:0000259" key="1">
    <source>
        <dbReference type="PROSITE" id="PS51502"/>
    </source>
</evidence>
<dbReference type="OrthoDB" id="9816070at2"/>
<proteinExistence type="predicted"/>
<comment type="caution">
    <text evidence="2">The sequence shown here is derived from an EMBL/GenBank/DDBJ whole genome shotgun (WGS) entry which is preliminary data.</text>
</comment>
<dbReference type="SUPFAM" id="SSF54909">
    <property type="entry name" value="Dimeric alpha+beta barrel"/>
    <property type="match status" value="1"/>
</dbReference>
<organism evidence="2 3">
    <name type="scientific">Puniceibacterium antarcticum</name>
    <dbReference type="NCBI Taxonomy" id="1206336"/>
    <lineage>
        <taxon>Bacteria</taxon>
        <taxon>Pseudomonadati</taxon>
        <taxon>Pseudomonadota</taxon>
        <taxon>Alphaproteobacteria</taxon>
        <taxon>Rhodobacterales</taxon>
        <taxon>Paracoccaceae</taxon>
        <taxon>Puniceibacterium</taxon>
    </lineage>
</organism>
<dbReference type="InterPro" id="IPR011008">
    <property type="entry name" value="Dimeric_a/b-barrel"/>
</dbReference>
<dbReference type="Pfam" id="PF07876">
    <property type="entry name" value="Dabb"/>
    <property type="match status" value="1"/>
</dbReference>
<gene>
    <name evidence="2" type="ORF">P775_08115</name>
</gene>
<dbReference type="InterPro" id="IPR013097">
    <property type="entry name" value="Dabb"/>
</dbReference>
<feature type="domain" description="Stress-response A/B barrel" evidence="1">
    <location>
        <begin position="2"/>
        <end position="100"/>
    </location>
</feature>
<reference evidence="2 3" key="1">
    <citation type="submission" date="2013-09" db="EMBL/GenBank/DDBJ databases">
        <title>Genome sequencing of Phaeobacter antarcticus sp. nov. SM1211.</title>
        <authorList>
            <person name="Zhang X.-Y."/>
            <person name="Liu C."/>
            <person name="Chen X.-L."/>
            <person name="Xie B.-B."/>
            <person name="Qin Q.-L."/>
            <person name="Rong J.-C."/>
            <person name="Zhang Y.-Z."/>
        </authorList>
    </citation>
    <scope>NUCLEOTIDE SEQUENCE [LARGE SCALE GENOMIC DNA]</scope>
    <source>
        <strain evidence="2 3">SM1211</strain>
    </source>
</reference>
<dbReference type="PROSITE" id="PS51502">
    <property type="entry name" value="S_R_A_B_BARREL"/>
    <property type="match status" value="1"/>
</dbReference>
<sequence length="105" mass="11269">MIRHVVLLNLPPEHDKAILLEALGRLHGLQDKVAGLVSFDHGPNADYEGKTPDFAYGFVVTFTDRAAHQAYEAHPDHVHAGGLLVSICAGGYDGILVADLVVQDS</sequence>
<dbReference type="Gene3D" id="3.30.70.100">
    <property type="match status" value="1"/>
</dbReference>
<dbReference type="EMBL" id="AWWI01000060">
    <property type="protein sequence ID" value="PIL20484.1"/>
    <property type="molecule type" value="Genomic_DNA"/>
</dbReference>
<dbReference type="SMART" id="SM00886">
    <property type="entry name" value="Dabb"/>
    <property type="match status" value="1"/>
</dbReference>
<protein>
    <recommendedName>
        <fullName evidence="1">Stress-response A/B barrel domain-containing protein</fullName>
    </recommendedName>
</protein>